<keyword evidence="3" id="KW-1185">Reference proteome</keyword>
<keyword evidence="1" id="KW-0732">Signal</keyword>
<dbReference type="EMBL" id="KV417296">
    <property type="protein sequence ID" value="KZO94239.1"/>
    <property type="molecule type" value="Genomic_DNA"/>
</dbReference>
<accession>A0A167K488</accession>
<protein>
    <recommendedName>
        <fullName evidence="4">Secreted protein</fullName>
    </recommendedName>
</protein>
<sequence length="79" mass="8321">MSHAQACTCLVCFFTPMVCSSTDNSIAFTSNGQFSLWALPSAPTSSLGIRVPAGHTMRTDPLSLSQPSRDGAERCAALI</sequence>
<proteinExistence type="predicted"/>
<evidence type="ECO:0000256" key="1">
    <source>
        <dbReference type="SAM" id="SignalP"/>
    </source>
</evidence>
<evidence type="ECO:0000313" key="2">
    <source>
        <dbReference type="EMBL" id="KZO94239.1"/>
    </source>
</evidence>
<dbReference type="Proteomes" id="UP000076738">
    <property type="component" value="Unassembled WGS sequence"/>
</dbReference>
<reference evidence="2 3" key="1">
    <citation type="journal article" date="2016" name="Mol. Biol. Evol.">
        <title>Comparative Genomics of Early-Diverging Mushroom-Forming Fungi Provides Insights into the Origins of Lignocellulose Decay Capabilities.</title>
        <authorList>
            <person name="Nagy L.G."/>
            <person name="Riley R."/>
            <person name="Tritt A."/>
            <person name="Adam C."/>
            <person name="Daum C."/>
            <person name="Floudas D."/>
            <person name="Sun H."/>
            <person name="Yadav J.S."/>
            <person name="Pangilinan J."/>
            <person name="Larsson K.H."/>
            <person name="Matsuura K."/>
            <person name="Barry K."/>
            <person name="Labutti K."/>
            <person name="Kuo R."/>
            <person name="Ohm R.A."/>
            <person name="Bhattacharya S.S."/>
            <person name="Shirouzu T."/>
            <person name="Yoshinaga Y."/>
            <person name="Martin F.M."/>
            <person name="Grigoriev I.V."/>
            <person name="Hibbett D.S."/>
        </authorList>
    </citation>
    <scope>NUCLEOTIDE SEQUENCE [LARGE SCALE GENOMIC DNA]</scope>
    <source>
        <strain evidence="2 3">TUFC12733</strain>
    </source>
</reference>
<name>A0A167K488_CALVF</name>
<evidence type="ECO:0000313" key="3">
    <source>
        <dbReference type="Proteomes" id="UP000076738"/>
    </source>
</evidence>
<dbReference type="AlphaFoldDB" id="A0A167K488"/>
<organism evidence="2 3">
    <name type="scientific">Calocera viscosa (strain TUFC12733)</name>
    <dbReference type="NCBI Taxonomy" id="1330018"/>
    <lineage>
        <taxon>Eukaryota</taxon>
        <taxon>Fungi</taxon>
        <taxon>Dikarya</taxon>
        <taxon>Basidiomycota</taxon>
        <taxon>Agaricomycotina</taxon>
        <taxon>Dacrymycetes</taxon>
        <taxon>Dacrymycetales</taxon>
        <taxon>Dacrymycetaceae</taxon>
        <taxon>Calocera</taxon>
    </lineage>
</organism>
<evidence type="ECO:0008006" key="4">
    <source>
        <dbReference type="Google" id="ProtNLM"/>
    </source>
</evidence>
<feature type="signal peptide" evidence="1">
    <location>
        <begin position="1"/>
        <end position="21"/>
    </location>
</feature>
<feature type="chain" id="PRO_5007889225" description="Secreted protein" evidence="1">
    <location>
        <begin position="22"/>
        <end position="79"/>
    </location>
</feature>
<gene>
    <name evidence="2" type="ORF">CALVIDRAFT_539283</name>
</gene>